<dbReference type="GO" id="GO:0006351">
    <property type="term" value="P:DNA-templated transcription"/>
    <property type="evidence" value="ECO:0007669"/>
    <property type="project" value="TreeGrafter"/>
</dbReference>
<dbReference type="GO" id="GO:0043565">
    <property type="term" value="F:sequence-specific DNA binding"/>
    <property type="evidence" value="ECO:0007669"/>
    <property type="project" value="TreeGrafter"/>
</dbReference>
<evidence type="ECO:0000256" key="3">
    <source>
        <dbReference type="ARBA" id="ARBA00023125"/>
    </source>
</evidence>
<proteinExistence type="inferred from homology"/>
<dbReference type="EMBL" id="CYSC01000047">
    <property type="protein sequence ID" value="CUH74356.1"/>
    <property type="molecule type" value="Genomic_DNA"/>
</dbReference>
<evidence type="ECO:0000259" key="5">
    <source>
        <dbReference type="PROSITE" id="PS50931"/>
    </source>
</evidence>
<evidence type="ECO:0000313" key="6">
    <source>
        <dbReference type="EMBL" id="CUH64431.1"/>
    </source>
</evidence>
<evidence type="ECO:0000313" key="9">
    <source>
        <dbReference type="Proteomes" id="UP000051887"/>
    </source>
</evidence>
<dbReference type="InterPro" id="IPR000847">
    <property type="entry name" value="LysR_HTH_N"/>
</dbReference>
<reference evidence="7 9" key="2">
    <citation type="submission" date="2015-09" db="EMBL/GenBank/DDBJ databases">
        <authorList>
            <consortium name="Swine Surveillance"/>
        </authorList>
    </citation>
    <scope>NUCLEOTIDE SEQUENCE [LARGE SCALE GENOMIC DNA]</scope>
    <source>
        <strain evidence="7 9">5120</strain>
    </source>
</reference>
<evidence type="ECO:0000256" key="2">
    <source>
        <dbReference type="ARBA" id="ARBA00023015"/>
    </source>
</evidence>
<keyword evidence="2" id="KW-0805">Transcription regulation</keyword>
<dbReference type="InterPro" id="IPR036390">
    <property type="entry name" value="WH_DNA-bd_sf"/>
</dbReference>
<dbReference type="SUPFAM" id="SSF53850">
    <property type="entry name" value="Periplasmic binding protein-like II"/>
    <property type="match status" value="1"/>
</dbReference>
<sequence>MIQGANSFDWNHMRAFLATAEEGSLSAAARKLGLTQPTLGRQVTALEAELNLMLFERVGRNLVLTQAGEELLQHVRAMNAAADQVALVASGQSQAVEGVVRITASDVFSAYLLPPIMKELRARAPQLEIDIVAANDIRDLMRREADIAIRHVRPDQPDLIARLVREARGYFYASSDYLDRKGRPETLDDLRDHDFISFGNVTQMLGFLHPLGFPISENNFRIGSESGVVSWELVRQGFGIAAMADDVAAATPDVERVLPDLAPVVFPVWLTTHRELHTSRRIRLVFDLLAEFLAQKPEAKFSD</sequence>
<gene>
    <name evidence="7" type="primary">dmlR_7</name>
    <name evidence="6" type="synonym">dmlR_6</name>
    <name evidence="6" type="ORF">TL5118_00881</name>
    <name evidence="7" type="ORF">TL5120_04176</name>
</gene>
<dbReference type="InterPro" id="IPR058163">
    <property type="entry name" value="LysR-type_TF_proteobact-type"/>
</dbReference>
<keyword evidence="8" id="KW-1185">Reference proteome</keyword>
<dbReference type="Pfam" id="PF00126">
    <property type="entry name" value="HTH_1"/>
    <property type="match status" value="1"/>
</dbReference>
<dbReference type="InterPro" id="IPR036388">
    <property type="entry name" value="WH-like_DNA-bd_sf"/>
</dbReference>
<name>A0A0P1FQX2_9RHOB</name>
<protein>
    <submittedName>
        <fullName evidence="7">D-malate degradation protein R</fullName>
    </submittedName>
</protein>
<keyword evidence="3" id="KW-0238">DNA-binding</keyword>
<feature type="domain" description="HTH lysR-type" evidence="5">
    <location>
        <begin position="8"/>
        <end position="65"/>
    </location>
</feature>
<dbReference type="AlphaFoldDB" id="A0A0P1FQX2"/>
<evidence type="ECO:0000256" key="1">
    <source>
        <dbReference type="ARBA" id="ARBA00009437"/>
    </source>
</evidence>
<dbReference type="OrthoDB" id="9798121at2"/>
<dbReference type="InterPro" id="IPR005119">
    <property type="entry name" value="LysR_subst-bd"/>
</dbReference>
<dbReference type="Pfam" id="PF03466">
    <property type="entry name" value="LysR_substrate"/>
    <property type="match status" value="1"/>
</dbReference>
<reference evidence="6 8" key="1">
    <citation type="submission" date="2015-09" db="EMBL/GenBank/DDBJ databases">
        <authorList>
            <person name="Rodrigo-Torres L."/>
            <person name="Arahal D.R."/>
        </authorList>
    </citation>
    <scope>NUCLEOTIDE SEQUENCE [LARGE SCALE GENOMIC DNA]</scope>
    <source>
        <strain evidence="6 8">CECT 5118</strain>
    </source>
</reference>
<evidence type="ECO:0000313" key="7">
    <source>
        <dbReference type="EMBL" id="CUH74356.1"/>
    </source>
</evidence>
<dbReference type="EMBL" id="CYSB01000010">
    <property type="protein sequence ID" value="CUH64431.1"/>
    <property type="molecule type" value="Genomic_DNA"/>
</dbReference>
<organism evidence="7 9">
    <name type="scientific">Thalassovita autumnalis</name>
    <dbReference type="NCBI Taxonomy" id="2072972"/>
    <lineage>
        <taxon>Bacteria</taxon>
        <taxon>Pseudomonadati</taxon>
        <taxon>Pseudomonadota</taxon>
        <taxon>Alphaproteobacteria</taxon>
        <taxon>Rhodobacterales</taxon>
        <taxon>Roseobacteraceae</taxon>
        <taxon>Thalassovita</taxon>
    </lineage>
</organism>
<comment type="similarity">
    <text evidence="1">Belongs to the LysR transcriptional regulatory family.</text>
</comment>
<dbReference type="Gene3D" id="1.10.10.10">
    <property type="entry name" value="Winged helix-like DNA-binding domain superfamily/Winged helix DNA-binding domain"/>
    <property type="match status" value="1"/>
</dbReference>
<dbReference type="PRINTS" id="PR00039">
    <property type="entry name" value="HTHLYSR"/>
</dbReference>
<dbReference type="Proteomes" id="UP000051086">
    <property type="component" value="Unassembled WGS sequence"/>
</dbReference>
<keyword evidence="4" id="KW-0804">Transcription</keyword>
<accession>A0A0P1FQX2</accession>
<dbReference type="Gene3D" id="3.40.190.290">
    <property type="match status" value="1"/>
</dbReference>
<dbReference type="GO" id="GO:0003700">
    <property type="term" value="F:DNA-binding transcription factor activity"/>
    <property type="evidence" value="ECO:0007669"/>
    <property type="project" value="InterPro"/>
</dbReference>
<dbReference type="PANTHER" id="PTHR30537:SF3">
    <property type="entry name" value="TRANSCRIPTIONAL REGULATORY PROTEIN"/>
    <property type="match status" value="1"/>
</dbReference>
<dbReference type="PROSITE" id="PS50931">
    <property type="entry name" value="HTH_LYSR"/>
    <property type="match status" value="1"/>
</dbReference>
<dbReference type="FunFam" id="1.10.10.10:FF:000001">
    <property type="entry name" value="LysR family transcriptional regulator"/>
    <property type="match status" value="1"/>
</dbReference>
<evidence type="ECO:0000313" key="8">
    <source>
        <dbReference type="Proteomes" id="UP000051086"/>
    </source>
</evidence>
<dbReference type="PANTHER" id="PTHR30537">
    <property type="entry name" value="HTH-TYPE TRANSCRIPTIONAL REGULATOR"/>
    <property type="match status" value="1"/>
</dbReference>
<dbReference type="SUPFAM" id="SSF46785">
    <property type="entry name" value="Winged helix' DNA-binding domain"/>
    <property type="match status" value="1"/>
</dbReference>
<dbReference type="RefSeq" id="WP_058245475.1">
    <property type="nucleotide sequence ID" value="NZ_CYSB01000010.1"/>
</dbReference>
<dbReference type="Proteomes" id="UP000051887">
    <property type="component" value="Unassembled WGS sequence"/>
</dbReference>
<evidence type="ECO:0000256" key="4">
    <source>
        <dbReference type="ARBA" id="ARBA00023163"/>
    </source>
</evidence>